<keyword evidence="2" id="KW-1003">Cell membrane</keyword>
<keyword evidence="3 6" id="KW-0812">Transmembrane</keyword>
<proteinExistence type="predicted"/>
<dbReference type="EMBL" id="JAFLNC010000003">
    <property type="protein sequence ID" value="MBO0334013.1"/>
    <property type="molecule type" value="Genomic_DNA"/>
</dbReference>
<evidence type="ECO:0000313" key="7">
    <source>
        <dbReference type="EMBL" id="MBO0334013.1"/>
    </source>
</evidence>
<accession>A0ABS3F6Q8</accession>
<comment type="subcellular location">
    <subcellularLocation>
        <location evidence="1">Cell membrane</location>
        <topology evidence="1">Multi-pass membrane protein</topology>
    </subcellularLocation>
</comment>
<sequence>MSNNLLYKQPKSWALGILLLALCLFPQVFSGYQTSLLAKFLVFGIFALSLDLIWGYSGIVNFGHAIFFGAGAYAMGIALKYLPFAGATYLAVIFAILVPMIIAILLGYFLFYGRVGGVFFGVVTLALTGVVQSIIIVSSDLTGGMNGLFDFPPPKLGIPGILEFDLYSPTVAYYTVLVSAIGCYLLAKYIVNSDFGRVIQAIREDEDRVEFLGYNVPFMKVVIFAIACGMAGFSGALYVPLGFISPDLLSIERSAVVLVWVAVGGRGTLVGAFVGTLVVSYLQTFLSDQFVVLWLLFIGMLAILVILIWPSGIVGFARTHPFKSLILFKRS</sequence>
<dbReference type="RefSeq" id="WP_207045291.1">
    <property type="nucleotide sequence ID" value="NZ_JAFLNC010000003.1"/>
</dbReference>
<feature type="transmembrane region" description="Helical" evidence="6">
    <location>
        <begin position="291"/>
        <end position="317"/>
    </location>
</feature>
<dbReference type="InterPro" id="IPR001851">
    <property type="entry name" value="ABC_transp_permease"/>
</dbReference>
<keyword evidence="8" id="KW-1185">Reference proteome</keyword>
<dbReference type="CDD" id="cd06581">
    <property type="entry name" value="TM_PBP1_LivM_like"/>
    <property type="match status" value="1"/>
</dbReference>
<dbReference type="Pfam" id="PF02653">
    <property type="entry name" value="BPD_transp_2"/>
    <property type="match status" value="1"/>
</dbReference>
<evidence type="ECO:0008006" key="9">
    <source>
        <dbReference type="Google" id="ProtNLM"/>
    </source>
</evidence>
<keyword evidence="4 6" id="KW-1133">Transmembrane helix</keyword>
<feature type="transmembrane region" description="Helical" evidence="6">
    <location>
        <begin position="212"/>
        <end position="237"/>
    </location>
</feature>
<evidence type="ECO:0000256" key="1">
    <source>
        <dbReference type="ARBA" id="ARBA00004651"/>
    </source>
</evidence>
<feature type="transmembrane region" description="Helical" evidence="6">
    <location>
        <begin position="89"/>
        <end position="111"/>
    </location>
</feature>
<evidence type="ECO:0000256" key="3">
    <source>
        <dbReference type="ARBA" id="ARBA00022692"/>
    </source>
</evidence>
<evidence type="ECO:0000256" key="6">
    <source>
        <dbReference type="SAM" id="Phobius"/>
    </source>
</evidence>
<feature type="transmembrane region" description="Helical" evidence="6">
    <location>
        <begin position="171"/>
        <end position="191"/>
    </location>
</feature>
<feature type="transmembrane region" description="Helical" evidence="6">
    <location>
        <begin position="40"/>
        <end position="59"/>
    </location>
</feature>
<feature type="transmembrane region" description="Helical" evidence="6">
    <location>
        <begin position="66"/>
        <end position="83"/>
    </location>
</feature>
<organism evidence="7 8">
    <name type="scientific">Sneathiella sedimenti</name>
    <dbReference type="NCBI Taxonomy" id="2816034"/>
    <lineage>
        <taxon>Bacteria</taxon>
        <taxon>Pseudomonadati</taxon>
        <taxon>Pseudomonadota</taxon>
        <taxon>Alphaproteobacteria</taxon>
        <taxon>Sneathiellales</taxon>
        <taxon>Sneathiellaceae</taxon>
        <taxon>Sneathiella</taxon>
    </lineage>
</organism>
<evidence type="ECO:0000256" key="2">
    <source>
        <dbReference type="ARBA" id="ARBA00022475"/>
    </source>
</evidence>
<dbReference type="Proteomes" id="UP000664761">
    <property type="component" value="Unassembled WGS sequence"/>
</dbReference>
<name>A0ABS3F6Q8_9PROT</name>
<dbReference type="InterPro" id="IPR043428">
    <property type="entry name" value="LivM-like"/>
</dbReference>
<gene>
    <name evidence="7" type="ORF">J0X12_10320</name>
</gene>
<evidence type="ECO:0000313" key="8">
    <source>
        <dbReference type="Proteomes" id="UP000664761"/>
    </source>
</evidence>
<protein>
    <recommendedName>
        <fullName evidence="9">Branched-chain amino acid ABC transporter permease</fullName>
    </recommendedName>
</protein>
<reference evidence="7 8" key="1">
    <citation type="submission" date="2021-03" db="EMBL/GenBank/DDBJ databases">
        <title>Sneathiella sp. CAU 1612 isolated from Kang Won-do.</title>
        <authorList>
            <person name="Kim W."/>
        </authorList>
    </citation>
    <scope>NUCLEOTIDE SEQUENCE [LARGE SCALE GENOMIC DNA]</scope>
    <source>
        <strain evidence="7 8">CAU 1612</strain>
    </source>
</reference>
<dbReference type="PANTHER" id="PTHR30482:SF4">
    <property type="entry name" value="SLR1201 PROTEIN"/>
    <property type="match status" value="1"/>
</dbReference>
<evidence type="ECO:0000256" key="5">
    <source>
        <dbReference type="ARBA" id="ARBA00023136"/>
    </source>
</evidence>
<dbReference type="PANTHER" id="PTHR30482">
    <property type="entry name" value="HIGH-AFFINITY BRANCHED-CHAIN AMINO ACID TRANSPORT SYSTEM PERMEASE"/>
    <property type="match status" value="1"/>
</dbReference>
<evidence type="ECO:0000256" key="4">
    <source>
        <dbReference type="ARBA" id="ARBA00022989"/>
    </source>
</evidence>
<feature type="transmembrane region" description="Helical" evidence="6">
    <location>
        <begin position="257"/>
        <end position="279"/>
    </location>
</feature>
<feature type="transmembrane region" description="Helical" evidence="6">
    <location>
        <begin position="118"/>
        <end position="138"/>
    </location>
</feature>
<keyword evidence="5 6" id="KW-0472">Membrane</keyword>
<comment type="caution">
    <text evidence="7">The sequence shown here is derived from an EMBL/GenBank/DDBJ whole genome shotgun (WGS) entry which is preliminary data.</text>
</comment>